<dbReference type="Gene3D" id="2.30.40.10">
    <property type="entry name" value="Urease, subunit C, domain 1"/>
    <property type="match status" value="1"/>
</dbReference>
<proteinExistence type="predicted"/>
<evidence type="ECO:0000313" key="3">
    <source>
        <dbReference type="EMBL" id="MDI3409333.1"/>
    </source>
</evidence>
<dbReference type="EC" id="3.5.1.-" evidence="3"/>
<keyword evidence="3" id="KW-0378">Hydrolase</keyword>
<dbReference type="InterPro" id="IPR032466">
    <property type="entry name" value="Metal_Hydrolase"/>
</dbReference>
<feature type="region of interest" description="Disordered" evidence="1">
    <location>
        <begin position="1"/>
        <end position="54"/>
    </location>
</feature>
<name>A0ABT6SMD1_9ACTN</name>
<dbReference type="PANTHER" id="PTHR11647:SF1">
    <property type="entry name" value="COLLAPSIN RESPONSE MEDIATOR PROTEIN"/>
    <property type="match status" value="1"/>
</dbReference>
<dbReference type="SUPFAM" id="SSF51338">
    <property type="entry name" value="Composite domain of metallo-dependent hydrolases"/>
    <property type="match status" value="2"/>
</dbReference>
<dbReference type="Proteomes" id="UP001223978">
    <property type="component" value="Unassembled WGS sequence"/>
</dbReference>
<evidence type="ECO:0000259" key="2">
    <source>
        <dbReference type="Pfam" id="PF07969"/>
    </source>
</evidence>
<dbReference type="Gene3D" id="3.20.20.140">
    <property type="entry name" value="Metal-dependent hydrolases"/>
    <property type="match status" value="2"/>
</dbReference>
<dbReference type="PANTHER" id="PTHR11647">
    <property type="entry name" value="HYDRANTOINASE/DIHYDROPYRIMIDINASE FAMILY MEMBER"/>
    <property type="match status" value="1"/>
</dbReference>
<dbReference type="SUPFAM" id="SSF51556">
    <property type="entry name" value="Metallo-dependent hydrolases"/>
    <property type="match status" value="1"/>
</dbReference>
<reference evidence="3 4" key="1">
    <citation type="submission" date="2023-05" db="EMBL/GenBank/DDBJ databases">
        <title>Draft genome sequence of Streptomyces sp. B-S-A6 isolated from a cave soil in Thailand.</title>
        <authorList>
            <person name="Chamroensaksri N."/>
            <person name="Muangham S."/>
        </authorList>
    </citation>
    <scope>NUCLEOTIDE SEQUENCE [LARGE SCALE GENOMIC DNA]</scope>
    <source>
        <strain evidence="3 4">B-S-A6</strain>
    </source>
</reference>
<feature type="compositionally biased region" description="Polar residues" evidence="1">
    <location>
        <begin position="30"/>
        <end position="45"/>
    </location>
</feature>
<feature type="compositionally biased region" description="Low complexity" evidence="1">
    <location>
        <begin position="1"/>
        <end position="15"/>
    </location>
</feature>
<sequence>MSRPEAPAAPPAGTEPRTRASAAGTEPRTRTSTAGTEPRSRTSAAGTEPEEANHTERDAMLDHLIKGATVVDGTGAPAYRADLGIRDGRIAVIAEPGTVTEEARSSEDATGKVLAPGFVDPHTHYDAQLFWDPYATPSLNHGVTTVAGGNCGFTLAPLNPERPGDADYTRRMMSKVEGMSLVALEEGAPWNWSGFGEYLNALDGRIAVNAGFMVGHCALRRYVMGEDAVGGKPTEEQLQAMLDLFHQAMDEGAWGLSTTQSSTHSDGDGQPVASRHADAEELLALSRAVAEHEGTQLEAIVAGCLDQFSDDEIDLFVEMSAAAGRPLNWNVLTIDAAVPERVPRQLVPSERARKAGGRIVALTMPILTPMNMSLGTFCALNLIPGWGDILGLPVPERIAKLRDPDVRAEMLRRADSKEAGVFRRLADFGRYVIGDTYSAENEGLSGRVVRDIAAERGQDPFQCLVEICANDELRTVLWPMPPDNDPASWELRRQTWEHEDVMLGGSDAGAHLDRMCGAPYTTRFIGDCLRGRKLTSLEQAVKMLTDDPARLFGLVDRGRIAEGYHADLVLFDPERIDAGKATLVHDLPGDSPRLDSKAIGVNAVWVNGVEAIREDVVTGAVPGKVLRSGTDTRTVSTK</sequence>
<dbReference type="CDD" id="cd01297">
    <property type="entry name" value="D-aminoacylase"/>
    <property type="match status" value="1"/>
</dbReference>
<dbReference type="GO" id="GO:0016787">
    <property type="term" value="F:hydrolase activity"/>
    <property type="evidence" value="ECO:0007669"/>
    <property type="project" value="UniProtKB-KW"/>
</dbReference>
<protein>
    <submittedName>
        <fullName evidence="3">D-aminoacylase</fullName>
        <ecNumber evidence="3">3.5.1.-</ecNumber>
    </submittedName>
</protein>
<dbReference type="InterPro" id="IPR011059">
    <property type="entry name" value="Metal-dep_hydrolase_composite"/>
</dbReference>
<evidence type="ECO:0000313" key="4">
    <source>
        <dbReference type="Proteomes" id="UP001223978"/>
    </source>
</evidence>
<dbReference type="InterPro" id="IPR050378">
    <property type="entry name" value="Metallo-dep_Hydrolases_sf"/>
</dbReference>
<comment type="caution">
    <text evidence="3">The sequence shown here is derived from an EMBL/GenBank/DDBJ whole genome shotgun (WGS) entry which is preliminary data.</text>
</comment>
<keyword evidence="4" id="KW-1185">Reference proteome</keyword>
<feature type="domain" description="Amidohydrolase 3" evidence="2">
    <location>
        <begin position="108"/>
        <end position="609"/>
    </location>
</feature>
<organism evidence="3 4">
    <name type="scientific">Streptomyces cavernicola</name>
    <dbReference type="NCBI Taxonomy" id="3043613"/>
    <lineage>
        <taxon>Bacteria</taxon>
        <taxon>Bacillati</taxon>
        <taxon>Actinomycetota</taxon>
        <taxon>Actinomycetes</taxon>
        <taxon>Kitasatosporales</taxon>
        <taxon>Streptomycetaceae</taxon>
        <taxon>Streptomyces</taxon>
    </lineage>
</organism>
<gene>
    <name evidence="3" type="ORF">QIS96_36620</name>
</gene>
<dbReference type="InterPro" id="IPR013108">
    <property type="entry name" value="Amidohydro_3"/>
</dbReference>
<accession>A0ABT6SMD1</accession>
<dbReference type="Pfam" id="PF07969">
    <property type="entry name" value="Amidohydro_3"/>
    <property type="match status" value="1"/>
</dbReference>
<dbReference type="EMBL" id="JASCIQ010000069">
    <property type="protein sequence ID" value="MDI3409333.1"/>
    <property type="molecule type" value="Genomic_DNA"/>
</dbReference>
<evidence type="ECO:0000256" key="1">
    <source>
        <dbReference type="SAM" id="MobiDB-lite"/>
    </source>
</evidence>